<reference evidence="2" key="1">
    <citation type="submission" date="2020-02" db="EMBL/GenBank/DDBJ databases">
        <authorList>
            <person name="Meier V. D."/>
        </authorList>
    </citation>
    <scope>NUCLEOTIDE SEQUENCE</scope>
    <source>
        <strain evidence="2">AVDCRST_MAG11</strain>
    </source>
</reference>
<keyword evidence="1" id="KW-1133">Transmembrane helix</keyword>
<evidence type="ECO:0000256" key="1">
    <source>
        <dbReference type="SAM" id="Phobius"/>
    </source>
</evidence>
<proteinExistence type="predicted"/>
<dbReference type="AlphaFoldDB" id="A0A6J4L0N5"/>
<name>A0A6J4L0N5_9BACT</name>
<sequence length="183" mass="20058">PTRRSPICARVDAFVARLDAFRAALGAAGVPATEVAIDPSTGAGAWFVVREAAVVLAAGPIAWWGRANHWLPLRLTAAVARRTSRTPEDPAMHTVVVGLALVLAFYALQTALVWRLAGPWWAAAYLVSLPAAARVDFRFRERMRRAAARVRSWLRFRRDPALRARLLGEARWLRDEAAAIDGG</sequence>
<protein>
    <submittedName>
        <fullName evidence="2">Uncharacterized protein</fullName>
    </submittedName>
</protein>
<evidence type="ECO:0000313" key="2">
    <source>
        <dbReference type="EMBL" id="CAA9318922.1"/>
    </source>
</evidence>
<gene>
    <name evidence="2" type="ORF">AVDCRST_MAG11-1911</name>
</gene>
<accession>A0A6J4L0N5</accession>
<feature type="transmembrane region" description="Helical" evidence="1">
    <location>
        <begin position="120"/>
        <end position="137"/>
    </location>
</feature>
<dbReference type="EMBL" id="CADCTU010000444">
    <property type="protein sequence ID" value="CAA9318922.1"/>
    <property type="molecule type" value="Genomic_DNA"/>
</dbReference>
<feature type="non-terminal residue" evidence="2">
    <location>
        <position position="1"/>
    </location>
</feature>
<organism evidence="2">
    <name type="scientific">uncultured Gemmatimonadaceae bacterium</name>
    <dbReference type="NCBI Taxonomy" id="246130"/>
    <lineage>
        <taxon>Bacteria</taxon>
        <taxon>Pseudomonadati</taxon>
        <taxon>Gemmatimonadota</taxon>
        <taxon>Gemmatimonadia</taxon>
        <taxon>Gemmatimonadales</taxon>
        <taxon>Gemmatimonadaceae</taxon>
        <taxon>environmental samples</taxon>
    </lineage>
</organism>
<keyword evidence="1" id="KW-0472">Membrane</keyword>
<keyword evidence="1" id="KW-0812">Transmembrane</keyword>
<feature type="transmembrane region" description="Helical" evidence="1">
    <location>
        <begin position="91"/>
        <end position="114"/>
    </location>
</feature>